<sequence>MELRTRPAGSELKAYSYANVATTKEVSMQAEPEPDQRPTLHPALDTAATKAFFSPPRTLPIDAPDGSDWWRCAAALHRPRTGDKGFLYGLLKSCNA</sequence>
<reference evidence="1" key="2">
    <citation type="submission" date="2018-05" db="EMBL/GenBank/DDBJ databases">
        <title>OpunRS2 (Oryza punctata Reference Sequence Version 2).</title>
        <authorList>
            <person name="Zhang J."/>
            <person name="Kudrna D."/>
            <person name="Lee S."/>
            <person name="Talag J."/>
            <person name="Welchert J."/>
            <person name="Wing R.A."/>
        </authorList>
    </citation>
    <scope>NUCLEOTIDE SEQUENCE [LARGE SCALE GENOMIC DNA]</scope>
</reference>
<dbReference type="Gramene" id="OPUNC01G10510.1">
    <property type="protein sequence ID" value="OPUNC01G10510.1"/>
    <property type="gene ID" value="OPUNC01G10510"/>
</dbReference>
<name>A0A0E0JGU9_ORYPU</name>
<protein>
    <submittedName>
        <fullName evidence="1">Uncharacterized protein</fullName>
    </submittedName>
</protein>
<accession>A0A0E0JGU9</accession>
<proteinExistence type="predicted"/>
<dbReference type="EnsemblPlants" id="OPUNC01G10510.1">
    <property type="protein sequence ID" value="OPUNC01G10510.1"/>
    <property type="gene ID" value="OPUNC01G10510"/>
</dbReference>
<organism evidence="1">
    <name type="scientific">Oryza punctata</name>
    <name type="common">Red rice</name>
    <dbReference type="NCBI Taxonomy" id="4537"/>
    <lineage>
        <taxon>Eukaryota</taxon>
        <taxon>Viridiplantae</taxon>
        <taxon>Streptophyta</taxon>
        <taxon>Embryophyta</taxon>
        <taxon>Tracheophyta</taxon>
        <taxon>Spermatophyta</taxon>
        <taxon>Magnoliopsida</taxon>
        <taxon>Liliopsida</taxon>
        <taxon>Poales</taxon>
        <taxon>Poaceae</taxon>
        <taxon>BOP clade</taxon>
        <taxon>Oryzoideae</taxon>
        <taxon>Oryzeae</taxon>
        <taxon>Oryzinae</taxon>
        <taxon>Oryza</taxon>
    </lineage>
</organism>
<reference evidence="1" key="1">
    <citation type="submission" date="2015-04" db="UniProtKB">
        <authorList>
            <consortium name="EnsemblPlants"/>
        </authorList>
    </citation>
    <scope>IDENTIFICATION</scope>
</reference>
<dbReference type="HOGENOM" id="CLU_2363350_0_0_1"/>
<evidence type="ECO:0000313" key="1">
    <source>
        <dbReference type="EnsemblPlants" id="OPUNC01G10510.1"/>
    </source>
</evidence>
<evidence type="ECO:0000313" key="2">
    <source>
        <dbReference type="Proteomes" id="UP000026962"/>
    </source>
</evidence>
<dbReference type="AlphaFoldDB" id="A0A0E0JGU9"/>
<dbReference type="Proteomes" id="UP000026962">
    <property type="component" value="Chromosome 1"/>
</dbReference>
<keyword evidence="2" id="KW-1185">Reference proteome</keyword>